<accession>A0A098S4F3</accession>
<evidence type="ECO:0000313" key="1">
    <source>
        <dbReference type="EMBL" id="KGE86703.1"/>
    </source>
</evidence>
<organism evidence="1 2">
    <name type="scientific">Phaeodactylibacter xiamenensis</name>
    <dbReference type="NCBI Taxonomy" id="1524460"/>
    <lineage>
        <taxon>Bacteria</taxon>
        <taxon>Pseudomonadati</taxon>
        <taxon>Bacteroidota</taxon>
        <taxon>Saprospiria</taxon>
        <taxon>Saprospirales</taxon>
        <taxon>Haliscomenobacteraceae</taxon>
        <taxon>Phaeodactylibacter</taxon>
    </lineage>
</organism>
<keyword evidence="2" id="KW-1185">Reference proteome</keyword>
<proteinExistence type="predicted"/>
<dbReference type="EMBL" id="JPOS01000075">
    <property type="protein sequence ID" value="KGE86703.1"/>
    <property type="molecule type" value="Genomic_DNA"/>
</dbReference>
<dbReference type="Proteomes" id="UP000029736">
    <property type="component" value="Unassembled WGS sequence"/>
</dbReference>
<dbReference type="AlphaFoldDB" id="A0A098S4F3"/>
<name>A0A098S4F3_9BACT</name>
<gene>
    <name evidence="1" type="ORF">IX84_19685</name>
</gene>
<sequence>MQVKFLFSAPAQPTQRYFSGFLCGREKLSMNNLFVVPLLLLSALGFAQSDTWEEVKSFEGRFRVLAPGTMQLAVDTMETPVGALTYYTYYYQPPAEEKSAENLMYMVSYCDYPEGSLHADSTELLAEFFETTRESGAFSINGDLIYHSERNLGDANGQYWRIDYLDGNAVLKTWALVAGRRFYSVQTATVATRSLNRSTDRFFESFVLIEAEQPAPQKP</sequence>
<protein>
    <submittedName>
        <fullName evidence="1">Uncharacterized protein</fullName>
    </submittedName>
</protein>
<comment type="caution">
    <text evidence="1">The sequence shown here is derived from an EMBL/GenBank/DDBJ whole genome shotgun (WGS) entry which is preliminary data.</text>
</comment>
<reference evidence="1 2" key="1">
    <citation type="journal article" date="2014" name="Int. J. Syst. Evol. Microbiol.">
        <title>Phaeodactylibacter xiamenensis gen. nov., sp. nov., a member of the family Saprospiraceae isolated from the marine alga Phaeodactylum tricornutum.</title>
        <authorList>
            <person name="Chen Z.Jr."/>
            <person name="Lei X."/>
            <person name="Lai Q."/>
            <person name="Li Y."/>
            <person name="Zhang B."/>
            <person name="Zhang J."/>
            <person name="Zhang H."/>
            <person name="Yang L."/>
            <person name="Zheng W."/>
            <person name="Tian Y."/>
            <person name="Yu Z."/>
            <person name="Xu H.Jr."/>
            <person name="Zheng T."/>
        </authorList>
    </citation>
    <scope>NUCLEOTIDE SEQUENCE [LARGE SCALE GENOMIC DNA]</scope>
    <source>
        <strain evidence="1 2">KD52</strain>
    </source>
</reference>
<evidence type="ECO:0000313" key="2">
    <source>
        <dbReference type="Proteomes" id="UP000029736"/>
    </source>
</evidence>